<evidence type="ECO:0000313" key="2">
    <source>
        <dbReference type="EMBL" id="MDV2886348.1"/>
    </source>
</evidence>
<dbReference type="Proteomes" id="UP001285636">
    <property type="component" value="Unassembled WGS sequence"/>
</dbReference>
<organism evidence="2 3">
    <name type="scientific">Alkalihalophilus pseudofirmus</name>
    <name type="common">Bacillus pseudofirmus</name>
    <dbReference type="NCBI Taxonomy" id="79885"/>
    <lineage>
        <taxon>Bacteria</taxon>
        <taxon>Bacillati</taxon>
        <taxon>Bacillota</taxon>
        <taxon>Bacilli</taxon>
        <taxon>Bacillales</taxon>
        <taxon>Bacillaceae</taxon>
        <taxon>Alkalihalophilus</taxon>
    </lineage>
</organism>
<dbReference type="Gene3D" id="1.10.287.1490">
    <property type="match status" value="1"/>
</dbReference>
<dbReference type="AlphaFoldDB" id="A0AAJ2NPZ4"/>
<feature type="coiled-coil region" evidence="1">
    <location>
        <begin position="52"/>
        <end position="152"/>
    </location>
</feature>
<name>A0AAJ2NPZ4_ALKPS</name>
<proteinExistence type="predicted"/>
<dbReference type="RefSeq" id="WP_323467132.1">
    <property type="nucleotide sequence ID" value="NZ_CP144224.1"/>
</dbReference>
<comment type="caution">
    <text evidence="2">The sequence shown here is derived from an EMBL/GenBank/DDBJ whole genome shotgun (WGS) entry which is preliminary data.</text>
</comment>
<gene>
    <name evidence="2" type="ORF">RYX45_14250</name>
</gene>
<accession>A0AAJ2NPZ4</accession>
<evidence type="ECO:0000313" key="3">
    <source>
        <dbReference type="Proteomes" id="UP001285636"/>
    </source>
</evidence>
<sequence>MKQLKARFQSLSKKERIIGGSAAVVLLLIALLSYGTGHGNAAVELSDKKVNLEQMDSELLSVRVQIKEANEELEKVNGQLADEKGKLDNLSQEREKVQALISDKESIENEKNDLVKEIGQQEESLASIMQKISDSESKLDQLNKGIVEKQEQPRTLPAGYFTVGVDIEAGRYRIEPSSGSGNYFVNDGRKANIILGRGDSFYLSEYIIHLSAGDEIEATLPVKYTGVE</sequence>
<protein>
    <submittedName>
        <fullName evidence="2">Uncharacterized protein</fullName>
    </submittedName>
</protein>
<dbReference type="EMBL" id="JAWJAY010000003">
    <property type="protein sequence ID" value="MDV2886348.1"/>
    <property type="molecule type" value="Genomic_DNA"/>
</dbReference>
<reference evidence="2" key="1">
    <citation type="submission" date="2023-10" db="EMBL/GenBank/DDBJ databases">
        <title>Screening of Alkalihalophilus pseudofirmusBZ-TG-HK211 and Its Alleviation of Salt Stress on Rapeseed Growth.</title>
        <authorList>
            <person name="Zhao B."/>
            <person name="Guo T."/>
        </authorList>
    </citation>
    <scope>NUCLEOTIDE SEQUENCE</scope>
    <source>
        <strain evidence="2">BZ-TG-HK211</strain>
    </source>
</reference>
<keyword evidence="1" id="KW-0175">Coiled coil</keyword>
<evidence type="ECO:0000256" key="1">
    <source>
        <dbReference type="SAM" id="Coils"/>
    </source>
</evidence>